<dbReference type="PANTHER" id="PTHR47970:SF12">
    <property type="entry name" value="KINESIN FAMILY MEMBER 11"/>
    <property type="match status" value="1"/>
</dbReference>
<keyword evidence="6 9" id="KW-0505">Motor protein</keyword>
<evidence type="ECO:0000256" key="7">
    <source>
        <dbReference type="ARBA" id="ARBA00023212"/>
    </source>
</evidence>
<dbReference type="InterPro" id="IPR036961">
    <property type="entry name" value="Kinesin_motor_dom_sf"/>
</dbReference>
<evidence type="ECO:0000256" key="8">
    <source>
        <dbReference type="ARBA" id="ARBA00034704"/>
    </source>
</evidence>
<dbReference type="Pfam" id="PF00225">
    <property type="entry name" value="Kinesin"/>
    <property type="match status" value="1"/>
</dbReference>
<dbReference type="GO" id="GO:0005524">
    <property type="term" value="F:ATP binding"/>
    <property type="evidence" value="ECO:0007669"/>
    <property type="project" value="UniProtKB-UniRule"/>
</dbReference>
<dbReference type="Gene3D" id="3.40.850.10">
    <property type="entry name" value="Kinesin motor domain"/>
    <property type="match status" value="1"/>
</dbReference>
<comment type="similarity">
    <text evidence="8">Belongs to the TRAFAC class myosin-kinesin ATPase superfamily. Kinesin family. KIN-5/BimC subfamily.</text>
</comment>
<proteinExistence type="inferred from homology"/>
<dbReference type="GO" id="GO:0005876">
    <property type="term" value="C:spindle microtubule"/>
    <property type="evidence" value="ECO:0007669"/>
    <property type="project" value="TreeGrafter"/>
</dbReference>
<dbReference type="GO" id="GO:0090307">
    <property type="term" value="P:mitotic spindle assembly"/>
    <property type="evidence" value="ECO:0007669"/>
    <property type="project" value="TreeGrafter"/>
</dbReference>
<evidence type="ECO:0000256" key="5">
    <source>
        <dbReference type="ARBA" id="ARBA00022840"/>
    </source>
</evidence>
<evidence type="ECO:0000256" key="2">
    <source>
        <dbReference type="ARBA" id="ARBA00022490"/>
    </source>
</evidence>
<name>A0A0N4Z172_PARTI</name>
<evidence type="ECO:0000256" key="9">
    <source>
        <dbReference type="PROSITE-ProRule" id="PRU00283"/>
    </source>
</evidence>
<keyword evidence="2" id="KW-0963">Cytoplasm</keyword>
<dbReference type="GO" id="GO:0008574">
    <property type="term" value="F:plus-end-directed microtubule motor activity"/>
    <property type="evidence" value="ECO:0007669"/>
    <property type="project" value="TreeGrafter"/>
</dbReference>
<reference evidence="12" key="1">
    <citation type="submission" date="2017-02" db="UniProtKB">
        <authorList>
            <consortium name="WormBaseParasite"/>
        </authorList>
    </citation>
    <scope>IDENTIFICATION</scope>
</reference>
<organism evidence="11 12">
    <name type="scientific">Parastrongyloides trichosuri</name>
    <name type="common">Possum-specific nematode worm</name>
    <dbReference type="NCBI Taxonomy" id="131310"/>
    <lineage>
        <taxon>Eukaryota</taxon>
        <taxon>Metazoa</taxon>
        <taxon>Ecdysozoa</taxon>
        <taxon>Nematoda</taxon>
        <taxon>Chromadorea</taxon>
        <taxon>Rhabditida</taxon>
        <taxon>Tylenchina</taxon>
        <taxon>Panagrolaimomorpha</taxon>
        <taxon>Strongyloidoidea</taxon>
        <taxon>Strongyloididae</taxon>
        <taxon>Parastrongyloides</taxon>
    </lineage>
</organism>
<keyword evidence="3" id="KW-0493">Microtubule</keyword>
<evidence type="ECO:0000256" key="6">
    <source>
        <dbReference type="ARBA" id="ARBA00023175"/>
    </source>
</evidence>
<keyword evidence="4 9" id="KW-0547">Nucleotide-binding</keyword>
<dbReference type="GO" id="GO:0072686">
    <property type="term" value="C:mitotic spindle"/>
    <property type="evidence" value="ECO:0007669"/>
    <property type="project" value="TreeGrafter"/>
</dbReference>
<accession>A0A0N4Z172</accession>
<dbReference type="GO" id="GO:0007018">
    <property type="term" value="P:microtubule-based movement"/>
    <property type="evidence" value="ECO:0007669"/>
    <property type="project" value="InterPro"/>
</dbReference>
<dbReference type="InterPro" id="IPR047149">
    <property type="entry name" value="KIF11-like"/>
</dbReference>
<evidence type="ECO:0000256" key="4">
    <source>
        <dbReference type="ARBA" id="ARBA00022741"/>
    </source>
</evidence>
<dbReference type="STRING" id="131310.A0A0N4Z172"/>
<dbReference type="GO" id="GO:0051231">
    <property type="term" value="P:spindle elongation"/>
    <property type="evidence" value="ECO:0007669"/>
    <property type="project" value="TreeGrafter"/>
</dbReference>
<dbReference type="PANTHER" id="PTHR47970">
    <property type="entry name" value="KINESIN-LIKE PROTEIN KIF11"/>
    <property type="match status" value="1"/>
</dbReference>
<dbReference type="Proteomes" id="UP000038045">
    <property type="component" value="Unplaced"/>
</dbReference>
<dbReference type="InterPro" id="IPR001752">
    <property type="entry name" value="Kinesin_motor_dom"/>
</dbReference>
<dbReference type="GO" id="GO:0008017">
    <property type="term" value="F:microtubule binding"/>
    <property type="evidence" value="ECO:0007669"/>
    <property type="project" value="InterPro"/>
</dbReference>
<sequence length="694" mass="80295">MFSTFSESSILYGKGGKSCVKVGIRIRPRTEKEIQNNDRNIVNVINDTSIEVLENDTGKIFKGFDFVFGEDTTQSYLYKMMISEYIPKLLSGINCTIFAYGQTGTGKTFTMEGSSNEVNEVESFEIDCDNNIGVISRTIQHILLLLNIPTCIRKIISIRYVELYNEEVYDLLGDDIKKKLDIYEDFHNGGVLLKEVKEYKINSMKEVFELIKKGKKSRKTSSTSMNQRSSRSHAIFTVMVDWDETSGMNVISRKSKINLVDLAGCENIGKSGATKGSAREAGNINTSLLALGQVINYLTEKNSHIPYRSSKLTRILKDSLGGSSMTCLIATISPTMSNKSESLSTLEYGMKAMNIQNDIKINIKTQRNKNISDSRTIDVYLKIISDIFKEYKLKDLKNQMIKIIDNNIFNEMDKTILQIDFMVMEMKKWKNKATISLSNYRKLFTNQCNKLTKIEKEFMNQETEIERLVSLLINNIEELDILKFNINTYKENIQGIKLSLTSDLECIQDKIIVIKKLLLESNAFNHYQIDKIKIIKDKFLSMMNSYNIQMEKYMEKSGNDLNLEIEKLIGCVETNLKNKTSFIEKNLLTIELEKEKLISIRKEQDLKGTLIIEAKELYKQLEKRKLEKFNLILFKEKEHNKKCKKFVEHLQHIRNKASKLVHIKEEMSKMKYIYNNDYDKELYNLLKEIDEMNL</sequence>
<evidence type="ECO:0000256" key="3">
    <source>
        <dbReference type="ARBA" id="ARBA00022701"/>
    </source>
</evidence>
<keyword evidence="11" id="KW-1185">Reference proteome</keyword>
<comment type="subcellular location">
    <subcellularLocation>
        <location evidence="1">Cytoplasm</location>
        <location evidence="1">Cytoskeleton</location>
    </subcellularLocation>
</comment>
<feature type="domain" description="Kinesin motor" evidence="10">
    <location>
        <begin position="19"/>
        <end position="355"/>
    </location>
</feature>
<evidence type="ECO:0000313" key="11">
    <source>
        <dbReference type="Proteomes" id="UP000038045"/>
    </source>
</evidence>
<evidence type="ECO:0000256" key="1">
    <source>
        <dbReference type="ARBA" id="ARBA00004245"/>
    </source>
</evidence>
<dbReference type="AlphaFoldDB" id="A0A0N4Z172"/>
<dbReference type="SUPFAM" id="SSF52540">
    <property type="entry name" value="P-loop containing nucleoside triphosphate hydrolases"/>
    <property type="match status" value="1"/>
</dbReference>
<dbReference type="WBParaSite" id="PTRK_0000044700.1">
    <property type="protein sequence ID" value="PTRK_0000044700.1"/>
    <property type="gene ID" value="PTRK_0000044700"/>
</dbReference>
<dbReference type="FunFam" id="3.40.850.10:FF:000019">
    <property type="entry name" value="Kinesin-like protein KIN-5D"/>
    <property type="match status" value="1"/>
</dbReference>
<dbReference type="InterPro" id="IPR027417">
    <property type="entry name" value="P-loop_NTPase"/>
</dbReference>
<dbReference type="PRINTS" id="PR00380">
    <property type="entry name" value="KINESINHEAVY"/>
</dbReference>
<evidence type="ECO:0000313" key="12">
    <source>
        <dbReference type="WBParaSite" id="PTRK_0000044700.1"/>
    </source>
</evidence>
<evidence type="ECO:0000259" key="10">
    <source>
        <dbReference type="PROSITE" id="PS50067"/>
    </source>
</evidence>
<keyword evidence="7" id="KW-0206">Cytoskeleton</keyword>
<keyword evidence="5 9" id="KW-0067">ATP-binding</keyword>
<feature type="binding site" evidence="9">
    <location>
        <begin position="101"/>
        <end position="108"/>
    </location>
    <ligand>
        <name>ATP</name>
        <dbReference type="ChEBI" id="CHEBI:30616"/>
    </ligand>
</feature>
<dbReference type="SMART" id="SM00129">
    <property type="entry name" value="KISc"/>
    <property type="match status" value="1"/>
</dbReference>
<protein>
    <submittedName>
        <fullName evidence="12">Kinesin motor domain-containing protein</fullName>
    </submittedName>
</protein>
<dbReference type="PROSITE" id="PS50067">
    <property type="entry name" value="KINESIN_MOTOR_2"/>
    <property type="match status" value="1"/>
</dbReference>